<evidence type="ECO:0000313" key="2">
    <source>
        <dbReference type="Proteomes" id="UP000215914"/>
    </source>
</evidence>
<organism evidence="1 2">
    <name type="scientific">Helianthus annuus</name>
    <name type="common">Common sunflower</name>
    <dbReference type="NCBI Taxonomy" id="4232"/>
    <lineage>
        <taxon>Eukaryota</taxon>
        <taxon>Viridiplantae</taxon>
        <taxon>Streptophyta</taxon>
        <taxon>Embryophyta</taxon>
        <taxon>Tracheophyta</taxon>
        <taxon>Spermatophyta</taxon>
        <taxon>Magnoliopsida</taxon>
        <taxon>eudicotyledons</taxon>
        <taxon>Gunneridae</taxon>
        <taxon>Pentapetalae</taxon>
        <taxon>asterids</taxon>
        <taxon>campanulids</taxon>
        <taxon>Asterales</taxon>
        <taxon>Asteraceae</taxon>
        <taxon>Asteroideae</taxon>
        <taxon>Heliantheae alliance</taxon>
        <taxon>Heliantheae</taxon>
        <taxon>Helianthus</taxon>
    </lineage>
</organism>
<dbReference type="EMBL" id="CM007894">
    <property type="protein sequence ID" value="OTG24591.1"/>
    <property type="molecule type" value="Genomic_DNA"/>
</dbReference>
<name>A0A251UQI2_HELAN</name>
<accession>A0A251UQI2</accession>
<dbReference type="Proteomes" id="UP000215914">
    <property type="component" value="Chromosome 5"/>
</dbReference>
<proteinExistence type="predicted"/>
<sequence>MVMKMMNTIFEDCNYGDEDDTFPSTYCFIYFSQQVEWCFLSDLSIYDYSTLNHNQMIWITYIVSHFRFIVVMEVCLKDKLMNFRFCGNSRLILILVLCRRLIQWLSTVGGSDWEPLLQGFDHKDRSTSWHLHHSSFSGQC</sequence>
<gene>
    <name evidence="1" type="ORF">HannXRQ_Chr05g0138401</name>
</gene>
<dbReference type="InParanoid" id="A0A251UQI2"/>
<keyword evidence="2" id="KW-1185">Reference proteome</keyword>
<reference evidence="2" key="1">
    <citation type="journal article" date="2017" name="Nature">
        <title>The sunflower genome provides insights into oil metabolism, flowering and Asterid evolution.</title>
        <authorList>
            <person name="Badouin H."/>
            <person name="Gouzy J."/>
            <person name="Grassa C.J."/>
            <person name="Murat F."/>
            <person name="Staton S.E."/>
            <person name="Cottret L."/>
            <person name="Lelandais-Briere C."/>
            <person name="Owens G.L."/>
            <person name="Carrere S."/>
            <person name="Mayjonade B."/>
            <person name="Legrand L."/>
            <person name="Gill N."/>
            <person name="Kane N.C."/>
            <person name="Bowers J.E."/>
            <person name="Hubner S."/>
            <person name="Bellec A."/>
            <person name="Berard A."/>
            <person name="Berges H."/>
            <person name="Blanchet N."/>
            <person name="Boniface M.C."/>
            <person name="Brunel D."/>
            <person name="Catrice O."/>
            <person name="Chaidir N."/>
            <person name="Claudel C."/>
            <person name="Donnadieu C."/>
            <person name="Faraut T."/>
            <person name="Fievet G."/>
            <person name="Helmstetter N."/>
            <person name="King M."/>
            <person name="Knapp S.J."/>
            <person name="Lai Z."/>
            <person name="Le Paslier M.C."/>
            <person name="Lippi Y."/>
            <person name="Lorenzon L."/>
            <person name="Mandel J.R."/>
            <person name="Marage G."/>
            <person name="Marchand G."/>
            <person name="Marquand E."/>
            <person name="Bret-Mestries E."/>
            <person name="Morien E."/>
            <person name="Nambeesan S."/>
            <person name="Nguyen T."/>
            <person name="Pegot-Espagnet P."/>
            <person name="Pouilly N."/>
            <person name="Raftis F."/>
            <person name="Sallet E."/>
            <person name="Schiex T."/>
            <person name="Thomas J."/>
            <person name="Vandecasteele C."/>
            <person name="Vares D."/>
            <person name="Vear F."/>
            <person name="Vautrin S."/>
            <person name="Crespi M."/>
            <person name="Mangin B."/>
            <person name="Burke J.M."/>
            <person name="Salse J."/>
            <person name="Munos S."/>
            <person name="Vincourt P."/>
            <person name="Rieseberg L.H."/>
            <person name="Langlade N.B."/>
        </authorList>
    </citation>
    <scope>NUCLEOTIDE SEQUENCE [LARGE SCALE GENOMIC DNA]</scope>
    <source>
        <strain evidence="2">cv. SF193</strain>
    </source>
</reference>
<protein>
    <submittedName>
        <fullName evidence="1">Uncharacterized protein</fullName>
    </submittedName>
</protein>
<evidence type="ECO:0000313" key="1">
    <source>
        <dbReference type="EMBL" id="OTG24591.1"/>
    </source>
</evidence>
<dbReference type="AlphaFoldDB" id="A0A251UQI2"/>